<proteinExistence type="predicted"/>
<dbReference type="InterPro" id="IPR001296">
    <property type="entry name" value="Glyco_trans_1"/>
</dbReference>
<evidence type="ECO:0000313" key="3">
    <source>
        <dbReference type="EMBL" id="AEE17075.1"/>
    </source>
</evidence>
<dbReference type="OrthoDB" id="3199616at2"/>
<dbReference type="eggNOG" id="COG0438">
    <property type="taxonomic scope" value="Bacteria"/>
</dbReference>
<dbReference type="KEGG" id="tbe:Trebr_1653"/>
<dbReference type="HOGENOM" id="CLU_009583_0_0_12"/>
<evidence type="ECO:0000313" key="4">
    <source>
        <dbReference type="Proteomes" id="UP000006546"/>
    </source>
</evidence>
<dbReference type="SUPFAM" id="SSF53756">
    <property type="entry name" value="UDP-Glycosyltransferase/glycogen phosphorylase"/>
    <property type="match status" value="1"/>
</dbReference>
<dbReference type="PANTHER" id="PTHR12526">
    <property type="entry name" value="GLYCOSYLTRANSFERASE"/>
    <property type="match status" value="1"/>
</dbReference>
<organism evidence="3 4">
    <name type="scientific">Treponema brennaborense (strain DSM 12168 / CIP 105900 / DD5/3)</name>
    <dbReference type="NCBI Taxonomy" id="906968"/>
    <lineage>
        <taxon>Bacteria</taxon>
        <taxon>Pseudomonadati</taxon>
        <taxon>Spirochaetota</taxon>
        <taxon>Spirochaetia</taxon>
        <taxon>Spirochaetales</taxon>
        <taxon>Treponemataceae</taxon>
        <taxon>Treponema</taxon>
    </lineage>
</organism>
<keyword evidence="1" id="KW-0812">Transmembrane</keyword>
<feature type="transmembrane region" description="Helical" evidence="1">
    <location>
        <begin position="106"/>
        <end position="128"/>
    </location>
</feature>
<evidence type="ECO:0000259" key="2">
    <source>
        <dbReference type="Pfam" id="PF00534"/>
    </source>
</evidence>
<dbReference type="RefSeq" id="WP_013758780.1">
    <property type="nucleotide sequence ID" value="NC_015500.1"/>
</dbReference>
<protein>
    <submittedName>
        <fullName evidence="3">Glycosyl transferase group 1</fullName>
    </submittedName>
</protein>
<feature type="transmembrane region" description="Helical" evidence="1">
    <location>
        <begin position="140"/>
        <end position="162"/>
    </location>
</feature>
<dbReference type="GO" id="GO:0016757">
    <property type="term" value="F:glycosyltransferase activity"/>
    <property type="evidence" value="ECO:0007669"/>
    <property type="project" value="InterPro"/>
</dbReference>
<keyword evidence="3" id="KW-0808">Transferase</keyword>
<evidence type="ECO:0000256" key="1">
    <source>
        <dbReference type="SAM" id="Phobius"/>
    </source>
</evidence>
<dbReference type="AlphaFoldDB" id="F4LPZ7"/>
<dbReference type="Gene3D" id="3.40.50.2000">
    <property type="entry name" value="Glycogen Phosphorylase B"/>
    <property type="match status" value="2"/>
</dbReference>
<reference evidence="4" key="1">
    <citation type="submission" date="2011-04" db="EMBL/GenBank/DDBJ databases">
        <title>The complete genome of Treponema brennaborense DSM 12168.</title>
        <authorList>
            <person name="Lucas S."/>
            <person name="Han J."/>
            <person name="Lapidus A."/>
            <person name="Bruce D."/>
            <person name="Goodwin L."/>
            <person name="Pitluck S."/>
            <person name="Peters L."/>
            <person name="Kyrpides N."/>
            <person name="Mavromatis K."/>
            <person name="Ivanova N."/>
            <person name="Mikhailova N."/>
            <person name="Pagani I."/>
            <person name="Teshima H."/>
            <person name="Detter J.C."/>
            <person name="Tapia R."/>
            <person name="Han C."/>
            <person name="Land M."/>
            <person name="Hauser L."/>
            <person name="Markowitz V."/>
            <person name="Cheng J.-F."/>
            <person name="Hugenholtz P."/>
            <person name="Woyke T."/>
            <person name="Wu D."/>
            <person name="Gronow S."/>
            <person name="Wellnitz S."/>
            <person name="Brambilla E."/>
            <person name="Klenk H.-P."/>
            <person name="Eisen J.A."/>
        </authorList>
    </citation>
    <scope>NUCLEOTIDE SEQUENCE [LARGE SCALE GENOMIC DNA]</scope>
    <source>
        <strain evidence="4">DSM 12168 / CIP 105900 / DD5/3</strain>
    </source>
</reference>
<sequence length="389" mass="45280">MGEKDKPVIFFLSQYAPLPTSGGIERVVFNLKNALNNSEKYEVYTLSLDVGEKSERHFYLPPYNFAKQLEKMIREMNVRILVCHVNVGANIIKNVKKMNIKNVKIFYHHHHAIIATLSYCLSAAWYSVLTSHGIVHFAKAALFPIYFVYILFSVYIGFWTGVKYSDKYILLSQYFKNDILKLPGFKKYEHKIISLTNPHVFSTETFCMYPKEKLVLFVGRLHYHDKNIPELLKVWKKIESRRTDYSLCIVGDGLDRQRLEKDIHRMNLKKVFLVGNQKNVADFYKRASFLFLTSKEGWGLVLVEAMEYGCIPFAFDSYSSAKEIIENEKNGFLIHPHNISQYADTACVAFDLDDDSLLKIRKEGYEHIQRFSITKIAEKWEKLFDGALL</sequence>
<dbReference type="Proteomes" id="UP000006546">
    <property type="component" value="Chromosome"/>
</dbReference>
<accession>F4LPZ7</accession>
<dbReference type="EMBL" id="CP002696">
    <property type="protein sequence ID" value="AEE17075.1"/>
    <property type="molecule type" value="Genomic_DNA"/>
</dbReference>
<dbReference type="STRING" id="906968.Trebr_1653"/>
<feature type="domain" description="Glycosyl transferase family 1" evidence="2">
    <location>
        <begin position="210"/>
        <end position="345"/>
    </location>
</feature>
<keyword evidence="1" id="KW-0472">Membrane</keyword>
<gene>
    <name evidence="3" type="ordered locus">Trebr_1653</name>
</gene>
<keyword evidence="1" id="KW-1133">Transmembrane helix</keyword>
<name>F4LPZ7_TREBD</name>
<keyword evidence="4" id="KW-1185">Reference proteome</keyword>
<dbReference type="Pfam" id="PF00534">
    <property type="entry name" value="Glycos_transf_1"/>
    <property type="match status" value="1"/>
</dbReference>